<protein>
    <submittedName>
        <fullName evidence="1">CLUMA_CG018452, isoform A</fullName>
    </submittedName>
</protein>
<sequence>MTVRSFRFKCTFRLIIKASNVRCNIKQHFKKETHFEQYQPSTRCDLILYKHLIKETTAMKI</sequence>
<reference evidence="1 2" key="1">
    <citation type="submission" date="2015-04" db="EMBL/GenBank/DDBJ databases">
        <authorList>
            <person name="Syromyatnikov M.Y."/>
            <person name="Popov V.N."/>
        </authorList>
    </citation>
    <scope>NUCLEOTIDE SEQUENCE [LARGE SCALE GENOMIC DNA]</scope>
</reference>
<gene>
    <name evidence="1" type="ORF">CLUMA_CG018452</name>
</gene>
<accession>A0A1J1IZ31</accession>
<name>A0A1J1IZ31_9DIPT</name>
<dbReference type="AlphaFoldDB" id="A0A1J1IZ31"/>
<organism evidence="1 2">
    <name type="scientific">Clunio marinus</name>
    <dbReference type="NCBI Taxonomy" id="568069"/>
    <lineage>
        <taxon>Eukaryota</taxon>
        <taxon>Metazoa</taxon>
        <taxon>Ecdysozoa</taxon>
        <taxon>Arthropoda</taxon>
        <taxon>Hexapoda</taxon>
        <taxon>Insecta</taxon>
        <taxon>Pterygota</taxon>
        <taxon>Neoptera</taxon>
        <taxon>Endopterygota</taxon>
        <taxon>Diptera</taxon>
        <taxon>Nematocera</taxon>
        <taxon>Chironomoidea</taxon>
        <taxon>Chironomidae</taxon>
        <taxon>Clunio</taxon>
    </lineage>
</organism>
<dbReference type="EMBL" id="CVRI01000064">
    <property type="protein sequence ID" value="CRL05469.1"/>
    <property type="molecule type" value="Genomic_DNA"/>
</dbReference>
<dbReference type="Proteomes" id="UP000183832">
    <property type="component" value="Unassembled WGS sequence"/>
</dbReference>
<evidence type="ECO:0000313" key="2">
    <source>
        <dbReference type="Proteomes" id="UP000183832"/>
    </source>
</evidence>
<proteinExistence type="predicted"/>
<evidence type="ECO:0000313" key="1">
    <source>
        <dbReference type="EMBL" id="CRL05469.1"/>
    </source>
</evidence>
<keyword evidence="2" id="KW-1185">Reference proteome</keyword>